<dbReference type="PANTHER" id="PTHR31286">
    <property type="entry name" value="GLYCINE-RICH CELL WALL STRUCTURAL PROTEIN 1.8-LIKE"/>
    <property type="match status" value="1"/>
</dbReference>
<feature type="region of interest" description="Disordered" evidence="2">
    <location>
        <begin position="267"/>
        <end position="361"/>
    </location>
</feature>
<dbReference type="Gene3D" id="3.60.10.10">
    <property type="entry name" value="Endonuclease/exonuclease/phosphatase"/>
    <property type="match status" value="1"/>
</dbReference>
<dbReference type="InterPro" id="IPR036691">
    <property type="entry name" value="Endo/exonu/phosph_ase_sf"/>
</dbReference>
<dbReference type="InterPro" id="IPR040256">
    <property type="entry name" value="At4g02000-like"/>
</dbReference>
<accession>A0A9Q0FV17</accession>
<evidence type="ECO:0000313" key="5">
    <source>
        <dbReference type="Proteomes" id="UP001141552"/>
    </source>
</evidence>
<dbReference type="GO" id="GO:0008270">
    <property type="term" value="F:zinc ion binding"/>
    <property type="evidence" value="ECO:0007669"/>
    <property type="project" value="UniProtKB-KW"/>
</dbReference>
<feature type="compositionally biased region" description="Polar residues" evidence="2">
    <location>
        <begin position="286"/>
        <end position="300"/>
    </location>
</feature>
<dbReference type="PANTHER" id="PTHR31286:SF99">
    <property type="entry name" value="DUF4283 DOMAIN-CONTAINING PROTEIN"/>
    <property type="match status" value="1"/>
</dbReference>
<dbReference type="Pfam" id="PF03372">
    <property type="entry name" value="Exo_endo_phos"/>
    <property type="match status" value="1"/>
</dbReference>
<dbReference type="OrthoDB" id="1113909at2759"/>
<reference evidence="4" key="2">
    <citation type="journal article" date="2023" name="Plants (Basel)">
        <title>Annotation of the Turnera subulata (Passifloraceae) Draft Genome Reveals the S-Locus Evolved after the Divergence of Turneroideae from Passifloroideae in a Stepwise Manner.</title>
        <authorList>
            <person name="Henning P.M."/>
            <person name="Roalson E.H."/>
            <person name="Mir W."/>
            <person name="McCubbin A.G."/>
            <person name="Shore J.S."/>
        </authorList>
    </citation>
    <scope>NUCLEOTIDE SEQUENCE</scope>
    <source>
        <strain evidence="4">F60SS</strain>
    </source>
</reference>
<keyword evidence="1" id="KW-0863">Zinc-finger</keyword>
<evidence type="ECO:0000313" key="4">
    <source>
        <dbReference type="EMBL" id="KAJ4838073.1"/>
    </source>
</evidence>
<keyword evidence="5" id="KW-1185">Reference proteome</keyword>
<dbReference type="EMBL" id="JAKUCV010003660">
    <property type="protein sequence ID" value="KAJ4838073.1"/>
    <property type="molecule type" value="Genomic_DNA"/>
</dbReference>
<feature type="region of interest" description="Disordered" evidence="2">
    <location>
        <begin position="1"/>
        <end position="46"/>
    </location>
</feature>
<proteinExistence type="predicted"/>
<evidence type="ECO:0000256" key="1">
    <source>
        <dbReference type="PROSITE-ProRule" id="PRU00047"/>
    </source>
</evidence>
<dbReference type="Proteomes" id="UP001141552">
    <property type="component" value="Unassembled WGS sequence"/>
</dbReference>
<feature type="compositionally biased region" description="Polar residues" evidence="2">
    <location>
        <begin position="347"/>
        <end position="361"/>
    </location>
</feature>
<organism evidence="4 5">
    <name type="scientific">Turnera subulata</name>
    <dbReference type="NCBI Taxonomy" id="218843"/>
    <lineage>
        <taxon>Eukaryota</taxon>
        <taxon>Viridiplantae</taxon>
        <taxon>Streptophyta</taxon>
        <taxon>Embryophyta</taxon>
        <taxon>Tracheophyta</taxon>
        <taxon>Spermatophyta</taxon>
        <taxon>Magnoliopsida</taxon>
        <taxon>eudicotyledons</taxon>
        <taxon>Gunneridae</taxon>
        <taxon>Pentapetalae</taxon>
        <taxon>rosids</taxon>
        <taxon>fabids</taxon>
        <taxon>Malpighiales</taxon>
        <taxon>Passifloraceae</taxon>
        <taxon>Turnera</taxon>
    </lineage>
</organism>
<dbReference type="GO" id="GO:0003676">
    <property type="term" value="F:nucleic acid binding"/>
    <property type="evidence" value="ECO:0007669"/>
    <property type="project" value="InterPro"/>
</dbReference>
<sequence length="629" mass="69492">MSCPNIPNGTAATPANPDPNNPPLDDGRNTKKARLKGSDGTMAQHVDVSMTEVPMSYKEKLTVGRSIGEEEDPWAFEDEAEVEEDDIVVEEGEDGDNIILSDAFKKRLQKPWENVVIVKLLGRKIGYRALQSKIHTMWKPSGPIKIIDLENNFYIVRFWDSSDYIHALTGGPWAIYEHALCVQPWDQAFRADTSSVSRVVVWMESQTRAKFAKVVATEDLSRPLKGKVTLEGESFKVVYEGLPHICFSCGRYGHSSLGCNFVNPSKEGPVETSPQNLADLGAPVSSKDSAPRQAQTSTVDPSVGAWMVVTKRTRRPLRKQSESPAPPTSQATSSLPGSRFHALDIEPTSSPTTLPSMLNSGPQRLNIVNGITEKTQVPKEGIMDMEIPFSTANATNAPTVEQPMEVRNDNVLGHQGAGKKKFLRHCREFCRINNPEVLITHGGDSFLFTAVYGSPQEHWRKYLWRNLVEIASFVNGPWLVAGDFNAVLEGSERRNQIGHSGQANHLFVDCIQKTGLLDLGFFGCRYTWRGGSRKAKLDRFGCNSEWRLLFPEASVLYLPRIGSDHCPVLLRSGSPLLLLTPGRSVIWQLGSFTRLSCNMEAPLLEQSVGVVSDNLLKCSVRGMITSEGG</sequence>
<dbReference type="Pfam" id="PF14111">
    <property type="entry name" value="DUF4283"/>
    <property type="match status" value="1"/>
</dbReference>
<keyword evidence="1" id="KW-0862">Zinc</keyword>
<dbReference type="AlphaFoldDB" id="A0A9Q0FV17"/>
<dbReference type="PROSITE" id="PS50158">
    <property type="entry name" value="ZF_CCHC"/>
    <property type="match status" value="1"/>
</dbReference>
<reference evidence="4" key="1">
    <citation type="submission" date="2022-02" db="EMBL/GenBank/DDBJ databases">
        <authorList>
            <person name="Henning P.M."/>
            <person name="McCubbin A.G."/>
            <person name="Shore J.S."/>
        </authorList>
    </citation>
    <scope>NUCLEOTIDE SEQUENCE</scope>
    <source>
        <strain evidence="4">F60SS</strain>
        <tissue evidence="4">Leaves</tissue>
    </source>
</reference>
<dbReference type="InterPro" id="IPR001878">
    <property type="entry name" value="Znf_CCHC"/>
</dbReference>
<dbReference type="SUPFAM" id="SSF56219">
    <property type="entry name" value="DNase I-like"/>
    <property type="match status" value="1"/>
</dbReference>
<comment type="caution">
    <text evidence="4">The sequence shown here is derived from an EMBL/GenBank/DDBJ whole genome shotgun (WGS) entry which is preliminary data.</text>
</comment>
<dbReference type="InterPro" id="IPR025558">
    <property type="entry name" value="DUF4283"/>
</dbReference>
<name>A0A9Q0FV17_9ROSI</name>
<keyword evidence="1" id="KW-0479">Metal-binding</keyword>
<evidence type="ECO:0000256" key="2">
    <source>
        <dbReference type="SAM" id="MobiDB-lite"/>
    </source>
</evidence>
<feature type="domain" description="CCHC-type" evidence="3">
    <location>
        <begin position="246"/>
        <end position="259"/>
    </location>
</feature>
<dbReference type="GO" id="GO:0003824">
    <property type="term" value="F:catalytic activity"/>
    <property type="evidence" value="ECO:0007669"/>
    <property type="project" value="InterPro"/>
</dbReference>
<dbReference type="InterPro" id="IPR005135">
    <property type="entry name" value="Endo/exonuclease/phosphatase"/>
</dbReference>
<protein>
    <recommendedName>
        <fullName evidence="3">CCHC-type domain-containing protein</fullName>
    </recommendedName>
</protein>
<gene>
    <name evidence="4" type="ORF">Tsubulata_040834</name>
</gene>
<evidence type="ECO:0000259" key="3">
    <source>
        <dbReference type="PROSITE" id="PS50158"/>
    </source>
</evidence>
<feature type="compositionally biased region" description="Low complexity" evidence="2">
    <location>
        <begin position="1"/>
        <end position="15"/>
    </location>
</feature>